<dbReference type="InterPro" id="IPR050882">
    <property type="entry name" value="Prepilin_peptidase/N-MTase"/>
</dbReference>
<dbReference type="InterPro" id="IPR000045">
    <property type="entry name" value="Prepilin_IV_endopep_pep"/>
</dbReference>
<protein>
    <submittedName>
        <fullName evidence="4">A24 family peptidase</fullName>
        <ecNumber evidence="4">3.4.23.-</ecNumber>
    </submittedName>
</protein>
<comment type="similarity">
    <text evidence="1">Belongs to the peptidase A24 family.</text>
</comment>
<proteinExistence type="inferred from homology"/>
<evidence type="ECO:0000256" key="2">
    <source>
        <dbReference type="SAM" id="Phobius"/>
    </source>
</evidence>
<feature type="transmembrane region" description="Helical" evidence="2">
    <location>
        <begin position="6"/>
        <end position="25"/>
    </location>
</feature>
<dbReference type="RefSeq" id="WP_321549583.1">
    <property type="nucleotide sequence ID" value="NZ_JAXIVS010000012.1"/>
</dbReference>
<evidence type="ECO:0000313" key="4">
    <source>
        <dbReference type="EMBL" id="MDY7230870.1"/>
    </source>
</evidence>
<reference evidence="4 5" key="1">
    <citation type="submission" date="2023-12" db="EMBL/GenBank/DDBJ databases">
        <title>the genome sequence of Hyalangium sp. s54d21.</title>
        <authorList>
            <person name="Zhang X."/>
        </authorList>
    </citation>
    <scope>NUCLEOTIDE SEQUENCE [LARGE SCALE GENOMIC DNA]</scope>
    <source>
        <strain evidence="5">s54d21</strain>
    </source>
</reference>
<evidence type="ECO:0000259" key="3">
    <source>
        <dbReference type="Pfam" id="PF01478"/>
    </source>
</evidence>
<organism evidence="4 5">
    <name type="scientific">Hyalangium rubrum</name>
    <dbReference type="NCBI Taxonomy" id="3103134"/>
    <lineage>
        <taxon>Bacteria</taxon>
        <taxon>Pseudomonadati</taxon>
        <taxon>Myxococcota</taxon>
        <taxon>Myxococcia</taxon>
        <taxon>Myxococcales</taxon>
        <taxon>Cystobacterineae</taxon>
        <taxon>Archangiaceae</taxon>
        <taxon>Hyalangium</taxon>
    </lineage>
</organism>
<feature type="transmembrane region" description="Helical" evidence="2">
    <location>
        <begin position="89"/>
        <end position="122"/>
    </location>
</feature>
<gene>
    <name evidence="4" type="ORF">SYV04_31030</name>
</gene>
<dbReference type="EMBL" id="JAXIVS010000012">
    <property type="protein sequence ID" value="MDY7230870.1"/>
    <property type="molecule type" value="Genomic_DNA"/>
</dbReference>
<evidence type="ECO:0000313" key="5">
    <source>
        <dbReference type="Proteomes" id="UP001291309"/>
    </source>
</evidence>
<feature type="domain" description="Prepilin type IV endopeptidase peptidase" evidence="3">
    <location>
        <begin position="11"/>
        <end position="115"/>
    </location>
</feature>
<feature type="transmembrane region" description="Helical" evidence="2">
    <location>
        <begin position="155"/>
        <end position="172"/>
    </location>
</feature>
<dbReference type="Gene3D" id="1.20.120.1220">
    <property type="match status" value="1"/>
</dbReference>
<keyword evidence="5" id="KW-1185">Reference proteome</keyword>
<dbReference type="Proteomes" id="UP001291309">
    <property type="component" value="Unassembled WGS sequence"/>
</dbReference>
<keyword evidence="2" id="KW-1133">Transmembrane helix</keyword>
<keyword evidence="2" id="KW-0472">Membrane</keyword>
<dbReference type="PANTHER" id="PTHR30487">
    <property type="entry name" value="TYPE 4 PREPILIN-LIKE PROTEINS LEADER PEPTIDE-PROCESSING ENZYME"/>
    <property type="match status" value="1"/>
</dbReference>
<sequence>MTPVQIALWTVLGVALVISVVTDVLRHRILDVVTYPLMVVGLGTRLAVEGVGGIETGLISGLVSGLGLAALLLPGALRGKMGWGDVKLMGGVGAVLGFPAVMAAGAFISLAGAFQAVVTLIWKGEVWDTLAAAGRRWAIKARLLREDSTPAAQRHIPYGVAIALGTFWAMWWQQTNSG</sequence>
<comment type="caution">
    <text evidence="4">The sequence shown here is derived from an EMBL/GenBank/DDBJ whole genome shotgun (WGS) entry which is preliminary data.</text>
</comment>
<dbReference type="GO" id="GO:0016787">
    <property type="term" value="F:hydrolase activity"/>
    <property type="evidence" value="ECO:0007669"/>
    <property type="project" value="UniProtKB-KW"/>
</dbReference>
<keyword evidence="2" id="KW-0812">Transmembrane</keyword>
<dbReference type="EC" id="3.4.23.-" evidence="4"/>
<evidence type="ECO:0000256" key="1">
    <source>
        <dbReference type="ARBA" id="ARBA00005801"/>
    </source>
</evidence>
<dbReference type="PANTHER" id="PTHR30487:SF0">
    <property type="entry name" value="PREPILIN LEADER PEPTIDASE_N-METHYLTRANSFERASE-RELATED"/>
    <property type="match status" value="1"/>
</dbReference>
<keyword evidence="4" id="KW-0378">Hydrolase</keyword>
<accession>A0ABU5HBL3</accession>
<name>A0ABU5HBL3_9BACT</name>
<feature type="transmembrane region" description="Helical" evidence="2">
    <location>
        <begin position="58"/>
        <end position="77"/>
    </location>
</feature>
<dbReference type="Pfam" id="PF01478">
    <property type="entry name" value="Peptidase_A24"/>
    <property type="match status" value="1"/>
</dbReference>